<dbReference type="OrthoDB" id="9808332at2"/>
<keyword evidence="3" id="KW-0813">Transport</keyword>
<feature type="signal peptide" evidence="5">
    <location>
        <begin position="1"/>
        <end position="23"/>
    </location>
</feature>
<dbReference type="PANTHER" id="PTHR43649">
    <property type="entry name" value="ARABINOSE-BINDING PROTEIN-RELATED"/>
    <property type="match status" value="1"/>
</dbReference>
<comment type="similarity">
    <text evidence="2">Belongs to the bacterial solute-binding protein 1 family.</text>
</comment>
<keyword evidence="4 5" id="KW-0732">Signal</keyword>
<dbReference type="GO" id="GO:0042597">
    <property type="term" value="C:periplasmic space"/>
    <property type="evidence" value="ECO:0007669"/>
    <property type="project" value="UniProtKB-SubCell"/>
</dbReference>
<gene>
    <name evidence="6" type="ORF">ROE7235_01756</name>
</gene>
<evidence type="ECO:0000256" key="5">
    <source>
        <dbReference type="SAM" id="SignalP"/>
    </source>
</evidence>
<name>A0A3B0M7P0_9RHOB</name>
<dbReference type="Gene3D" id="3.40.190.10">
    <property type="entry name" value="Periplasmic binding protein-like II"/>
    <property type="match status" value="2"/>
</dbReference>
<evidence type="ECO:0000256" key="1">
    <source>
        <dbReference type="ARBA" id="ARBA00004418"/>
    </source>
</evidence>
<dbReference type="Pfam" id="PF13416">
    <property type="entry name" value="SBP_bac_8"/>
    <property type="match status" value="1"/>
</dbReference>
<comment type="subcellular location">
    <subcellularLocation>
        <location evidence="1">Periplasm</location>
    </subcellularLocation>
</comment>
<dbReference type="EMBL" id="UIHC01000014">
    <property type="protein sequence ID" value="SUZ32005.1"/>
    <property type="molecule type" value="Genomic_DNA"/>
</dbReference>
<evidence type="ECO:0000313" key="7">
    <source>
        <dbReference type="Proteomes" id="UP000272908"/>
    </source>
</evidence>
<proteinExistence type="inferred from homology"/>
<evidence type="ECO:0000313" key="6">
    <source>
        <dbReference type="EMBL" id="SUZ32005.1"/>
    </source>
</evidence>
<keyword evidence="7" id="KW-1185">Reference proteome</keyword>
<dbReference type="Proteomes" id="UP000272908">
    <property type="component" value="Unassembled WGS sequence"/>
</dbReference>
<sequence>MTLIRHLMTGLAGAALLATGAIAEDLTIVHGSVGRDQEVLRSQLDKFEAQTGHTVTIVSMPESTTDQFGQYRLWLSAQSTDIDVYRLDVIWAPQLAEHFVDLTEATADIRDQFIPSTLEGQTVDGKLVALPMFIGAPALYYRQDLLEKYGQEVPATWAELTETAALILEGERAEGNSDLQGFVFQGAAYEGLTCNAMEWVASYGGGNFVEPDGSIGINNPQAAEALTLAASWIGTIAPEGVLNYKEEDARGVFQSGNAIFMRNWNYAYALVQGDDSPVKGMVGVTQLPSGGEGMSSAATLGGWELGVSKYSEHQEASIELIKFLTNYENQKERAIVTSRPPTLTAVYNDADVAAEQPFIPLWKPVLDGTLARPSAAAKRKYNEASSLFWTAVHNTLSGNGAAEENLSRLEAELTRLRGPRW</sequence>
<feature type="chain" id="PRO_5017256153" evidence="5">
    <location>
        <begin position="24"/>
        <end position="421"/>
    </location>
</feature>
<reference evidence="7" key="1">
    <citation type="submission" date="2018-08" db="EMBL/GenBank/DDBJ databases">
        <authorList>
            <person name="Rodrigo-Torres L."/>
            <person name="Arahal R. D."/>
            <person name="Lucena T."/>
        </authorList>
    </citation>
    <scope>NUCLEOTIDE SEQUENCE [LARGE SCALE GENOMIC DNA]</scope>
    <source>
        <strain evidence="7">CECT 7235</strain>
    </source>
</reference>
<evidence type="ECO:0000256" key="2">
    <source>
        <dbReference type="ARBA" id="ARBA00008520"/>
    </source>
</evidence>
<dbReference type="InterPro" id="IPR006059">
    <property type="entry name" value="SBP"/>
</dbReference>
<evidence type="ECO:0000256" key="3">
    <source>
        <dbReference type="ARBA" id="ARBA00022448"/>
    </source>
</evidence>
<dbReference type="PANTHER" id="PTHR43649:SF34">
    <property type="entry name" value="ABC TRANSPORTER PERIPLASMIC-BINDING PROTEIN YCJN-RELATED"/>
    <property type="match status" value="1"/>
</dbReference>
<dbReference type="SUPFAM" id="SSF53850">
    <property type="entry name" value="Periplasmic binding protein-like II"/>
    <property type="match status" value="1"/>
</dbReference>
<evidence type="ECO:0000256" key="4">
    <source>
        <dbReference type="ARBA" id="ARBA00022729"/>
    </source>
</evidence>
<organism evidence="6 7">
    <name type="scientific">Roseinatronobacter ekhonensis</name>
    <dbReference type="NCBI Taxonomy" id="254356"/>
    <lineage>
        <taxon>Bacteria</taxon>
        <taxon>Pseudomonadati</taxon>
        <taxon>Pseudomonadota</taxon>
        <taxon>Alphaproteobacteria</taxon>
        <taxon>Rhodobacterales</taxon>
        <taxon>Paracoccaceae</taxon>
        <taxon>Roseinatronobacter</taxon>
    </lineage>
</organism>
<dbReference type="CDD" id="cd14750">
    <property type="entry name" value="PBP2_TMBP"/>
    <property type="match status" value="1"/>
</dbReference>
<dbReference type="AlphaFoldDB" id="A0A3B0M7P0"/>
<accession>A0A3B0M7P0</accession>
<protein>
    <submittedName>
        <fullName evidence="6">Putative ABC transporter-binding protein</fullName>
    </submittedName>
</protein>
<dbReference type="InterPro" id="IPR050490">
    <property type="entry name" value="Bact_solute-bd_prot1"/>
</dbReference>
<dbReference type="RefSeq" id="WP_121094686.1">
    <property type="nucleotide sequence ID" value="NZ_UIHC01000014.1"/>
</dbReference>